<dbReference type="PROSITE" id="PS50005">
    <property type="entry name" value="TPR"/>
    <property type="match status" value="4"/>
</dbReference>
<sequence>MGNEAFDHGDFKTARNFVELALEAANEIADKNAQGGAYVNLSTAYCSLFDFKKAIEYSKRGLSIAEDTADRNLEGSAYNILGNAYQSLCDSKRAIEYFRRALIIAKETGNRDLEGMAYNNLGNANVTPSDSKKAIEFFKLSLCIEKEIGDRNFEGTTYNNLGASYSSLFDLKKAIECFDLSISIAKETGNGESQGRAYMNIGNVYQCLGDSNKAIKLYEESLSIAKETENRKSQGEAYNNLSVAYSCIGDFKKTVEYSKLGLSIAEEIGDKNLQGSAYVNLGVVYGCICDFKKAIEYFKLGSSIAGETGNRNLQAAAYVNLGDAYQSVGDSKKAIELNELGLSILKETGNIIEKGIGYYNLSFNCFRVGQFSKAEEVCKSSIKLFEEARVLLQGKDEWLISLRNKLDPSYTLLWRIQLQLGHILEALFTAEVGRAQVLVDLMESQYGQDKDGALKTLYDVVIATISPLIEGDELVLVPDRYSFLIPYAALVDQHSRYLSETLRIRLAPSLTCLRLLSECPEGYHSKSGALLVGNPCLETVRNKPWKNLPQLPGAEKEVKMIGQILNIEPLVGKDASKENVLSGLSSVSLVHIAAHGCPDTGGIILSPNLASSDNPEEKDFLLTMADVLEAQLHAKLVVLSCCYSGQGAIKAEGVVGIARAFLGAGTRSVIASLWAISDDVTMEFMRHFYEHLVAGESASKSLHQAMKTLRESGEFNAVKYWAPFVLIGDDVTMNFAQ</sequence>
<evidence type="ECO:0000313" key="3">
    <source>
        <dbReference type="EMBL" id="CAH3127729.1"/>
    </source>
</evidence>
<name>A0ABN8P2K7_9CNID</name>
<keyword evidence="1" id="KW-0802">TPR repeat</keyword>
<feature type="repeat" description="TPR" evidence="1">
    <location>
        <begin position="155"/>
        <end position="188"/>
    </location>
</feature>
<dbReference type="Pfam" id="PF13181">
    <property type="entry name" value="TPR_8"/>
    <property type="match status" value="1"/>
</dbReference>
<gene>
    <name evidence="3" type="ORF">PLOB_00033159</name>
</gene>
<feature type="repeat" description="TPR" evidence="1">
    <location>
        <begin position="195"/>
        <end position="228"/>
    </location>
</feature>
<dbReference type="Pfam" id="PF12770">
    <property type="entry name" value="CHAT"/>
    <property type="match status" value="1"/>
</dbReference>
<dbReference type="SMART" id="SM00028">
    <property type="entry name" value="TPR"/>
    <property type="match status" value="9"/>
</dbReference>
<dbReference type="Gene3D" id="1.25.40.10">
    <property type="entry name" value="Tetratricopeptide repeat domain"/>
    <property type="match status" value="3"/>
</dbReference>
<dbReference type="EMBL" id="CALNXK010000044">
    <property type="protein sequence ID" value="CAH3127729.1"/>
    <property type="molecule type" value="Genomic_DNA"/>
</dbReference>
<evidence type="ECO:0000259" key="2">
    <source>
        <dbReference type="Pfam" id="PF12770"/>
    </source>
</evidence>
<dbReference type="InterPro" id="IPR019734">
    <property type="entry name" value="TPR_rpt"/>
</dbReference>
<dbReference type="Proteomes" id="UP001159405">
    <property type="component" value="Unassembled WGS sequence"/>
</dbReference>
<dbReference type="InterPro" id="IPR024983">
    <property type="entry name" value="CHAT_dom"/>
</dbReference>
<dbReference type="PANTHER" id="PTHR10098">
    <property type="entry name" value="RAPSYN-RELATED"/>
    <property type="match status" value="1"/>
</dbReference>
<dbReference type="Pfam" id="PF13424">
    <property type="entry name" value="TPR_12"/>
    <property type="match status" value="3"/>
</dbReference>
<feature type="domain" description="CHAT" evidence="2">
    <location>
        <begin position="453"/>
        <end position="729"/>
    </location>
</feature>
<keyword evidence="4" id="KW-1185">Reference proteome</keyword>
<proteinExistence type="predicted"/>
<reference evidence="3 4" key="1">
    <citation type="submission" date="2022-05" db="EMBL/GenBank/DDBJ databases">
        <authorList>
            <consortium name="Genoscope - CEA"/>
            <person name="William W."/>
        </authorList>
    </citation>
    <scope>NUCLEOTIDE SEQUENCE [LARGE SCALE GENOMIC DNA]</scope>
</reference>
<protein>
    <recommendedName>
        <fullName evidence="2">CHAT domain-containing protein</fullName>
    </recommendedName>
</protein>
<feature type="repeat" description="TPR" evidence="1">
    <location>
        <begin position="315"/>
        <end position="348"/>
    </location>
</feature>
<evidence type="ECO:0000256" key="1">
    <source>
        <dbReference type="PROSITE-ProRule" id="PRU00339"/>
    </source>
</evidence>
<dbReference type="SUPFAM" id="SSF48452">
    <property type="entry name" value="TPR-like"/>
    <property type="match status" value="3"/>
</dbReference>
<organism evidence="3 4">
    <name type="scientific">Porites lobata</name>
    <dbReference type="NCBI Taxonomy" id="104759"/>
    <lineage>
        <taxon>Eukaryota</taxon>
        <taxon>Metazoa</taxon>
        <taxon>Cnidaria</taxon>
        <taxon>Anthozoa</taxon>
        <taxon>Hexacorallia</taxon>
        <taxon>Scleractinia</taxon>
        <taxon>Fungiina</taxon>
        <taxon>Poritidae</taxon>
        <taxon>Porites</taxon>
    </lineage>
</organism>
<accession>A0ABN8P2K7</accession>
<dbReference type="PANTHER" id="PTHR10098:SF108">
    <property type="entry name" value="TETRATRICOPEPTIDE REPEAT PROTEIN 28"/>
    <property type="match status" value="1"/>
</dbReference>
<comment type="caution">
    <text evidence="3">The sequence shown here is derived from an EMBL/GenBank/DDBJ whole genome shotgun (WGS) entry which is preliminary data.</text>
</comment>
<dbReference type="InterPro" id="IPR011990">
    <property type="entry name" value="TPR-like_helical_dom_sf"/>
</dbReference>
<evidence type="ECO:0000313" key="4">
    <source>
        <dbReference type="Proteomes" id="UP001159405"/>
    </source>
</evidence>
<feature type="repeat" description="TPR" evidence="1">
    <location>
        <begin position="75"/>
        <end position="108"/>
    </location>
</feature>